<feature type="transmembrane region" description="Helical" evidence="13">
    <location>
        <begin position="206"/>
        <end position="227"/>
    </location>
</feature>
<feature type="chain" id="PRO_5038191856" description="Phosphatidylserine decarboxylase alpha chain" evidence="12">
    <location>
        <begin position="267"/>
        <end position="300"/>
    </location>
</feature>
<evidence type="ECO:0000256" key="5">
    <source>
        <dbReference type="ARBA" id="ARBA00023098"/>
    </source>
</evidence>
<organism evidence="14 15">
    <name type="scientific">Candidatus Thiodiazotropha taylori</name>
    <dbReference type="NCBI Taxonomy" id="2792791"/>
    <lineage>
        <taxon>Bacteria</taxon>
        <taxon>Pseudomonadati</taxon>
        <taxon>Pseudomonadota</taxon>
        <taxon>Gammaproteobacteria</taxon>
        <taxon>Chromatiales</taxon>
        <taxon>Sedimenticolaceae</taxon>
        <taxon>Candidatus Thiodiazotropha</taxon>
    </lineage>
</organism>
<dbReference type="InterPro" id="IPR003817">
    <property type="entry name" value="PS_Dcarbxylase"/>
</dbReference>
<keyword evidence="2 12" id="KW-1003">Cell membrane</keyword>
<comment type="similarity">
    <text evidence="12">Belongs to the phosphatidylserine decarboxylase family. PSD-B subfamily. Prokaryotic type I sub-subfamily.</text>
</comment>
<evidence type="ECO:0000256" key="6">
    <source>
        <dbReference type="ARBA" id="ARBA00023136"/>
    </source>
</evidence>
<feature type="active site" description="Charge relay system; for autoendoproteolytic cleavage activity" evidence="12">
    <location>
        <position position="104"/>
    </location>
</feature>
<dbReference type="EC" id="4.1.1.65" evidence="12"/>
<feature type="chain" id="PRO_5038191857" description="Phosphatidylserine decarboxylase beta chain" evidence="12">
    <location>
        <begin position="1"/>
        <end position="266"/>
    </location>
</feature>
<comment type="cofactor">
    <cofactor evidence="12">
        <name>pyruvate</name>
        <dbReference type="ChEBI" id="CHEBI:15361"/>
    </cofactor>
    <text evidence="12">Binds 1 pyruvoyl group covalently per subunit.</text>
</comment>
<reference evidence="14 15" key="1">
    <citation type="submission" date="2021-05" db="EMBL/GenBank/DDBJ databases">
        <title>Genetic and Functional Diversity in Clade A Lucinid endosymbionts from the Bahamas.</title>
        <authorList>
            <person name="Giani N.M."/>
            <person name="Engel A.S."/>
            <person name="Campbell B.J."/>
        </authorList>
    </citation>
    <scope>NUCLEOTIDE SEQUENCE [LARGE SCALE GENOMIC DNA]</scope>
    <source>
        <strain evidence="14">LUC16012Gg_MoonRockCtena</strain>
    </source>
</reference>
<comment type="function">
    <text evidence="12">Catalyzes the formation of phosphatidylethanolamine (PtdEtn) from phosphatidylserine (PtdSer).</text>
</comment>
<comment type="catalytic activity">
    <reaction evidence="12">
        <text>a 1,2-diacyl-sn-glycero-3-phospho-L-serine + H(+) = a 1,2-diacyl-sn-glycero-3-phosphoethanolamine + CO2</text>
        <dbReference type="Rhea" id="RHEA:20828"/>
        <dbReference type="ChEBI" id="CHEBI:15378"/>
        <dbReference type="ChEBI" id="CHEBI:16526"/>
        <dbReference type="ChEBI" id="CHEBI:57262"/>
        <dbReference type="ChEBI" id="CHEBI:64612"/>
        <dbReference type="EC" id="4.1.1.65"/>
    </reaction>
</comment>
<sequence>MNQPDTTPKDGPNHILQTLFVGLQYLLPHHLLSSVMHGIARIELKPVKDLLIRQAINWYKVDMEEALQSDPRQYRSFNDFFTRALQPDARPFTQEENQVAAPADGTLSRAGDIESGFLLQAKGHDYSLLELLGGDPEMNQLFEDGNFATIYLSPRDYHRVHMPVNGRLRRMVHVPGRLFSVNATTCRKVPRLFARNERVISLFDTAFGPMAIILVGAIFVSSIETVWAGTITPKRQQINKWDYQQQDKPTPVELAKGEEMGRFNMGSTVIMLFARDAVEWLEDFTAGSTVRMGQAVGEKC</sequence>
<dbReference type="InterPro" id="IPR033178">
    <property type="entry name" value="PSD_type1_pro"/>
</dbReference>
<dbReference type="PANTHER" id="PTHR10067">
    <property type="entry name" value="PHOSPHATIDYLSERINE DECARBOXYLASE"/>
    <property type="match status" value="1"/>
</dbReference>
<evidence type="ECO:0000256" key="1">
    <source>
        <dbReference type="ARBA" id="ARBA00005189"/>
    </source>
</evidence>
<feature type="active site" description="Charge relay system; for autoendoproteolytic cleavage activity" evidence="12">
    <location>
        <position position="161"/>
    </location>
</feature>
<evidence type="ECO:0000256" key="3">
    <source>
        <dbReference type="ARBA" id="ARBA00022516"/>
    </source>
</evidence>
<protein>
    <recommendedName>
        <fullName evidence="12">Phosphatidylserine decarboxylase proenzyme</fullName>
        <ecNumber evidence="12">4.1.1.65</ecNumber>
    </recommendedName>
    <component>
        <recommendedName>
            <fullName evidence="12">Phosphatidylserine decarboxylase alpha chain</fullName>
        </recommendedName>
    </component>
    <component>
        <recommendedName>
            <fullName evidence="12">Phosphatidylserine decarboxylase beta chain</fullName>
        </recommendedName>
    </component>
</protein>
<dbReference type="InterPro" id="IPR033177">
    <property type="entry name" value="PSD-B"/>
</dbReference>
<evidence type="ECO:0000256" key="9">
    <source>
        <dbReference type="ARBA" id="ARBA00023239"/>
    </source>
</evidence>
<keyword evidence="7 12" id="KW-0865">Zymogen</keyword>
<keyword evidence="10 12" id="KW-1208">Phospholipid metabolism</keyword>
<evidence type="ECO:0000256" key="12">
    <source>
        <dbReference type="HAMAP-Rule" id="MF_00662"/>
    </source>
</evidence>
<comment type="subunit">
    <text evidence="12">Heterodimer of a large membrane-associated beta subunit and a small pyruvoyl-containing alpha subunit.</text>
</comment>
<dbReference type="PANTHER" id="PTHR10067:SF6">
    <property type="entry name" value="PHOSPHATIDYLSERINE DECARBOXYLASE PROENZYME, MITOCHONDRIAL"/>
    <property type="match status" value="1"/>
</dbReference>
<dbReference type="Proteomes" id="UP000770889">
    <property type="component" value="Unassembled WGS sequence"/>
</dbReference>
<proteinExistence type="inferred from homology"/>
<evidence type="ECO:0000256" key="2">
    <source>
        <dbReference type="ARBA" id="ARBA00022475"/>
    </source>
</evidence>
<keyword evidence="6 12" id="KW-0472">Membrane</keyword>
<dbReference type="AlphaFoldDB" id="A0A944QRQ6"/>
<feature type="site" description="Cleavage (non-hydrolytic); by autocatalysis" evidence="12">
    <location>
        <begin position="266"/>
        <end position="267"/>
    </location>
</feature>
<comment type="PTM">
    <text evidence="12">Is synthesized initially as an inactive proenzyme. Formation of the active enzyme involves a self-maturation process in which the active site pyruvoyl group is generated from an internal serine residue via an autocatalytic post-translational modification. Two non-identical subunits are generated from the proenzyme in this reaction, and the pyruvate is formed at the N-terminus of the alpha chain, which is derived from the carboxyl end of the proenzyme. The autoendoproteolytic cleavage occurs by a canonical serine protease mechanism, in which the side chain hydroxyl group of the serine supplies its oxygen atom to form the C-terminus of the beta chain, while the remainder of the serine residue undergoes an oxidative deamination to produce ammonia and the pyruvoyl prosthetic group on the alpha chain. During this reaction, the Ser that is part of the protease active site of the proenzyme becomes the pyruvoyl prosthetic group, which constitutes an essential element of the active site of the mature decarboxylase.</text>
</comment>
<dbReference type="Pfam" id="PF02666">
    <property type="entry name" value="PS_Dcarbxylase"/>
    <property type="match status" value="1"/>
</dbReference>
<evidence type="ECO:0000256" key="13">
    <source>
        <dbReference type="SAM" id="Phobius"/>
    </source>
</evidence>
<feature type="modified residue" description="Pyruvic acid (Ser); by autocatalysis" evidence="12">
    <location>
        <position position="267"/>
    </location>
</feature>
<dbReference type="GO" id="GO:0005886">
    <property type="term" value="C:plasma membrane"/>
    <property type="evidence" value="ECO:0007669"/>
    <property type="project" value="UniProtKB-SubCell"/>
</dbReference>
<accession>A0A944QRQ6</accession>
<evidence type="ECO:0000313" key="15">
    <source>
        <dbReference type="Proteomes" id="UP000770889"/>
    </source>
</evidence>
<keyword evidence="11 12" id="KW-0670">Pyruvate</keyword>
<feature type="active site" description="Schiff-base intermediate with substrate; via pyruvic acid; for decarboxylase activity" evidence="12">
    <location>
        <position position="267"/>
    </location>
</feature>
<evidence type="ECO:0000256" key="4">
    <source>
        <dbReference type="ARBA" id="ARBA00022793"/>
    </source>
</evidence>
<comment type="pathway">
    <text evidence="12">Phospholipid metabolism; phosphatidylethanolamine biosynthesis; phosphatidylethanolamine from CDP-diacylglycerol: step 2/2.</text>
</comment>
<dbReference type="NCBIfam" id="TIGR00163">
    <property type="entry name" value="PS_decarb"/>
    <property type="match status" value="1"/>
</dbReference>
<feature type="active site" description="Charge relay system; for autoendoproteolytic cleavage activity" evidence="12">
    <location>
        <position position="267"/>
    </location>
</feature>
<comment type="pathway">
    <text evidence="1">Lipid metabolism.</text>
</comment>
<evidence type="ECO:0000256" key="11">
    <source>
        <dbReference type="ARBA" id="ARBA00023317"/>
    </source>
</evidence>
<dbReference type="GO" id="GO:0006646">
    <property type="term" value="P:phosphatidylethanolamine biosynthetic process"/>
    <property type="evidence" value="ECO:0007669"/>
    <property type="project" value="UniProtKB-UniRule"/>
</dbReference>
<dbReference type="HAMAP" id="MF_00662">
    <property type="entry name" value="PS_decarb_PSD_B_type1"/>
    <property type="match status" value="1"/>
</dbReference>
<evidence type="ECO:0000256" key="8">
    <source>
        <dbReference type="ARBA" id="ARBA00023209"/>
    </source>
</evidence>
<name>A0A944QRQ6_9GAMM</name>
<keyword evidence="9 12" id="KW-0456">Lyase</keyword>
<gene>
    <name evidence="12 14" type="primary">psd</name>
    <name evidence="14" type="ORF">KME65_03655</name>
</gene>
<evidence type="ECO:0000256" key="7">
    <source>
        <dbReference type="ARBA" id="ARBA00023145"/>
    </source>
</evidence>
<dbReference type="GO" id="GO:0004609">
    <property type="term" value="F:phosphatidylserine decarboxylase activity"/>
    <property type="evidence" value="ECO:0007669"/>
    <property type="project" value="UniProtKB-UniRule"/>
</dbReference>
<comment type="caution">
    <text evidence="14">The sequence shown here is derived from an EMBL/GenBank/DDBJ whole genome shotgun (WGS) entry which is preliminary data.</text>
</comment>
<keyword evidence="5 12" id="KW-0443">Lipid metabolism</keyword>
<keyword evidence="3 12" id="KW-0444">Lipid biosynthesis</keyword>
<keyword evidence="13" id="KW-0812">Transmembrane</keyword>
<evidence type="ECO:0000256" key="10">
    <source>
        <dbReference type="ARBA" id="ARBA00023264"/>
    </source>
</evidence>
<comment type="subcellular location">
    <subcellularLocation>
        <location evidence="12">Cell membrane</location>
        <topology evidence="12">Peripheral membrane protein</topology>
    </subcellularLocation>
</comment>
<keyword evidence="4 12" id="KW-0210">Decarboxylase</keyword>
<evidence type="ECO:0000313" key="14">
    <source>
        <dbReference type="EMBL" id="MBT2988038.1"/>
    </source>
</evidence>
<keyword evidence="8 12" id="KW-0594">Phospholipid biosynthesis</keyword>
<keyword evidence="13" id="KW-1133">Transmembrane helix</keyword>
<dbReference type="EMBL" id="JAHHGM010000002">
    <property type="protein sequence ID" value="MBT2988038.1"/>
    <property type="molecule type" value="Genomic_DNA"/>
</dbReference>